<dbReference type="GO" id="GO:0005634">
    <property type="term" value="C:nucleus"/>
    <property type="evidence" value="ECO:0007669"/>
    <property type="project" value="TreeGrafter"/>
</dbReference>
<dbReference type="GeneID" id="14913645"/>
<dbReference type="GO" id="GO:0070897">
    <property type="term" value="P:transcription preinitiation complex assembly"/>
    <property type="evidence" value="ECO:0007669"/>
    <property type="project" value="InterPro"/>
</dbReference>
<dbReference type="Proteomes" id="UP000011083">
    <property type="component" value="Unassembled WGS sequence"/>
</dbReference>
<keyword evidence="2" id="KW-0804">Transcription</keyword>
<dbReference type="PANTHER" id="PTHR11618">
    <property type="entry name" value="TRANSCRIPTION INITIATION FACTOR IIB-RELATED"/>
    <property type="match status" value="1"/>
</dbReference>
<dbReference type="GO" id="GO:0000126">
    <property type="term" value="C:transcription factor TFIIIB complex"/>
    <property type="evidence" value="ECO:0007669"/>
    <property type="project" value="TreeGrafter"/>
</dbReference>
<proteinExistence type="predicted"/>
<feature type="region of interest" description="Disordered" evidence="3">
    <location>
        <begin position="131"/>
        <end position="167"/>
    </location>
</feature>
<dbReference type="InterPro" id="IPR000812">
    <property type="entry name" value="TFIIB"/>
</dbReference>
<feature type="region of interest" description="Disordered" evidence="3">
    <location>
        <begin position="494"/>
        <end position="531"/>
    </location>
</feature>
<feature type="compositionally biased region" description="Basic and acidic residues" evidence="3">
    <location>
        <begin position="365"/>
        <end position="377"/>
    </location>
</feature>
<keyword evidence="5" id="KW-1185">Reference proteome</keyword>
<feature type="compositionally biased region" description="Basic and acidic residues" evidence="3">
    <location>
        <begin position="156"/>
        <end position="166"/>
    </location>
</feature>
<organism evidence="4 5">
    <name type="scientific">Acanthamoeba castellanii (strain ATCC 30010 / Neff)</name>
    <dbReference type="NCBI Taxonomy" id="1257118"/>
    <lineage>
        <taxon>Eukaryota</taxon>
        <taxon>Amoebozoa</taxon>
        <taxon>Discosea</taxon>
        <taxon>Longamoebia</taxon>
        <taxon>Centramoebida</taxon>
        <taxon>Acanthamoebidae</taxon>
        <taxon>Acanthamoeba</taxon>
    </lineage>
</organism>
<dbReference type="Gene3D" id="1.10.472.10">
    <property type="entry name" value="Cyclin-like"/>
    <property type="match status" value="1"/>
</dbReference>
<evidence type="ECO:0008006" key="6">
    <source>
        <dbReference type="Google" id="ProtNLM"/>
    </source>
</evidence>
<gene>
    <name evidence="4" type="ORF">ACA1_091660</name>
</gene>
<dbReference type="RefSeq" id="XP_004334669.1">
    <property type="nucleotide sequence ID" value="XM_004334621.1"/>
</dbReference>
<feature type="region of interest" description="Disordered" evidence="3">
    <location>
        <begin position="603"/>
        <end position="623"/>
    </location>
</feature>
<evidence type="ECO:0000313" key="4">
    <source>
        <dbReference type="EMBL" id="ELR12656.1"/>
    </source>
</evidence>
<dbReference type="GO" id="GO:0000995">
    <property type="term" value="F:RNA polymerase III general transcription initiation factor activity"/>
    <property type="evidence" value="ECO:0007669"/>
    <property type="project" value="TreeGrafter"/>
</dbReference>
<sequence length="623" mass="69387">MECRHCGHAGAEQVDGEGLVCMGCGWVLDATLELVEEGEKQVLTSGAIINQSSGTFVGVGDNGEGHLIYGGGIHSHILSSAVRAKSRQDAMTRIFDNVGPQLGLGSNSRRRMCYIMGQVLGFLDDSKRHYKRQRKDADAMQNAETEEERKKRKGLEKRSREKELHHNSVLSRVKPLAGAIIYAVCREEEKPVTLGTVAMAVGEGPYAVGKSFTQMKRHLNIGNHEVDPILFIEPAVSKLKLSTPERKALRNLAIAILEYIADKEWIMEGRVRAGVALASVMLAAEFSKIKISPQLMMHPDVKLRTVKERVAELKKAMIRCADEYLPFPSGTVTRQNLHHFADQIIKATACITDAKKEEVTRVLMEEHAQRERERQESTADGVEATSTSITTTTTPSMRLDEATIKLKAKSQIGIVDPRSFTVAEAGRQRRREKLVKAKQRLALLLKKSPKAMQVLGATGEKIKAEGLVLPDLFPVKLEREVEPTTPVQMVYAEQPSPIQRGRAASRKRKREPKPCKVESEGEVSQPIKKEEELDEEDWKIERCLLLGVSEALILDGSYELGENLAEVFPPVSHSEELGESDMADEELRSYILTGPERSLFSEVKSHWVSEEEEEGHSEPNQHV</sequence>
<dbReference type="STRING" id="1257118.L8GKF1"/>
<keyword evidence="1" id="KW-0805">Transcription regulation</keyword>
<reference evidence="4 5" key="1">
    <citation type="journal article" date="2013" name="Genome Biol.">
        <title>Genome of Acanthamoeba castellanii highlights extensive lateral gene transfer and early evolution of tyrosine kinase signaling.</title>
        <authorList>
            <person name="Clarke M."/>
            <person name="Lohan A.J."/>
            <person name="Liu B."/>
            <person name="Lagkouvardos I."/>
            <person name="Roy S."/>
            <person name="Zafar N."/>
            <person name="Bertelli C."/>
            <person name="Schilde C."/>
            <person name="Kianianmomeni A."/>
            <person name="Burglin T.R."/>
            <person name="Frech C."/>
            <person name="Turcotte B."/>
            <person name="Kopec K.O."/>
            <person name="Synnott J.M."/>
            <person name="Choo C."/>
            <person name="Paponov I."/>
            <person name="Finkler A."/>
            <person name="Soon Heng Tan C."/>
            <person name="Hutchins A.P."/>
            <person name="Weinmeier T."/>
            <person name="Rattei T."/>
            <person name="Chu J.S."/>
            <person name="Gimenez G."/>
            <person name="Irimia M."/>
            <person name="Rigden D.J."/>
            <person name="Fitzpatrick D.A."/>
            <person name="Lorenzo-Morales J."/>
            <person name="Bateman A."/>
            <person name="Chiu C.H."/>
            <person name="Tang P."/>
            <person name="Hegemann P."/>
            <person name="Fromm H."/>
            <person name="Raoult D."/>
            <person name="Greub G."/>
            <person name="Miranda-Saavedra D."/>
            <person name="Chen N."/>
            <person name="Nash P."/>
            <person name="Ginger M.L."/>
            <person name="Horn M."/>
            <person name="Schaap P."/>
            <person name="Caler L."/>
            <person name="Loftus B."/>
        </authorList>
    </citation>
    <scope>NUCLEOTIDE SEQUENCE [LARGE SCALE GENOMIC DNA]</scope>
    <source>
        <strain evidence="4 5">Neff</strain>
    </source>
</reference>
<evidence type="ECO:0000256" key="3">
    <source>
        <dbReference type="SAM" id="MobiDB-lite"/>
    </source>
</evidence>
<dbReference type="KEGG" id="acan:ACA1_091660"/>
<evidence type="ECO:0000313" key="5">
    <source>
        <dbReference type="Proteomes" id="UP000011083"/>
    </source>
</evidence>
<evidence type="ECO:0000256" key="2">
    <source>
        <dbReference type="ARBA" id="ARBA00023163"/>
    </source>
</evidence>
<dbReference type="InterPro" id="IPR036915">
    <property type="entry name" value="Cyclin-like_sf"/>
</dbReference>
<dbReference type="EMBL" id="KB008103">
    <property type="protein sequence ID" value="ELR12656.1"/>
    <property type="molecule type" value="Genomic_DNA"/>
</dbReference>
<dbReference type="VEuPathDB" id="AmoebaDB:ACA1_091660"/>
<name>L8GKF1_ACACF</name>
<dbReference type="PANTHER" id="PTHR11618:SF70">
    <property type="entry name" value="PLANT-SPECIFIC TFIIB-RELATED PROTEIN PTF2"/>
    <property type="match status" value="1"/>
</dbReference>
<accession>L8GKF1</accession>
<dbReference type="OrthoDB" id="2121711at2759"/>
<dbReference type="GO" id="GO:0001006">
    <property type="term" value="F:RNA polymerase III type 3 promoter sequence-specific DNA binding"/>
    <property type="evidence" value="ECO:0007669"/>
    <property type="project" value="TreeGrafter"/>
</dbReference>
<feature type="compositionally biased region" description="Low complexity" evidence="3">
    <location>
        <begin position="385"/>
        <end position="394"/>
    </location>
</feature>
<dbReference type="AlphaFoldDB" id="L8GKF1"/>
<dbReference type="SUPFAM" id="SSF47954">
    <property type="entry name" value="Cyclin-like"/>
    <property type="match status" value="1"/>
</dbReference>
<dbReference type="GO" id="GO:0097550">
    <property type="term" value="C:transcription preinitiation complex"/>
    <property type="evidence" value="ECO:0007669"/>
    <property type="project" value="TreeGrafter"/>
</dbReference>
<evidence type="ECO:0000256" key="1">
    <source>
        <dbReference type="ARBA" id="ARBA00023015"/>
    </source>
</evidence>
<protein>
    <recommendedName>
        <fullName evidence="6">TFIIB-type domain-containing protein</fullName>
    </recommendedName>
</protein>
<feature type="region of interest" description="Disordered" evidence="3">
    <location>
        <begin position="365"/>
        <end position="394"/>
    </location>
</feature>